<dbReference type="OrthoDB" id="10453633at2759"/>
<evidence type="ECO:0000313" key="1">
    <source>
        <dbReference type="EMBL" id="GIZ42522.1"/>
    </source>
</evidence>
<dbReference type="AlphaFoldDB" id="A0A9P3CFZ0"/>
<organism evidence="1 2">
    <name type="scientific">Cercospora kikuchii</name>
    <dbReference type="NCBI Taxonomy" id="84275"/>
    <lineage>
        <taxon>Eukaryota</taxon>
        <taxon>Fungi</taxon>
        <taxon>Dikarya</taxon>
        <taxon>Ascomycota</taxon>
        <taxon>Pezizomycotina</taxon>
        <taxon>Dothideomycetes</taxon>
        <taxon>Dothideomycetidae</taxon>
        <taxon>Mycosphaerellales</taxon>
        <taxon>Mycosphaerellaceae</taxon>
        <taxon>Cercospora</taxon>
    </lineage>
</organism>
<keyword evidence="2" id="KW-1185">Reference proteome</keyword>
<evidence type="ECO:0008006" key="3">
    <source>
        <dbReference type="Google" id="ProtNLM"/>
    </source>
</evidence>
<accession>A0A9P3CFZ0</accession>
<protein>
    <recommendedName>
        <fullName evidence="3">F-box domain-containing protein</fullName>
    </recommendedName>
</protein>
<dbReference type="EMBL" id="BOLY01000003">
    <property type="protein sequence ID" value="GIZ42522.1"/>
    <property type="molecule type" value="Genomic_DNA"/>
</dbReference>
<evidence type="ECO:0000313" key="2">
    <source>
        <dbReference type="Proteomes" id="UP000825890"/>
    </source>
</evidence>
<comment type="caution">
    <text evidence="1">The sequence shown here is derived from an EMBL/GenBank/DDBJ whole genome shotgun (WGS) entry which is preliminary data.</text>
</comment>
<dbReference type="Proteomes" id="UP000825890">
    <property type="component" value="Unassembled WGS sequence"/>
</dbReference>
<dbReference type="GeneID" id="68291361"/>
<reference evidence="1 2" key="1">
    <citation type="submission" date="2021-01" db="EMBL/GenBank/DDBJ databases">
        <title>Cercospora kikuchii MAFF 305040 whole genome shotgun sequence.</title>
        <authorList>
            <person name="Kashiwa T."/>
            <person name="Suzuki T."/>
        </authorList>
    </citation>
    <scope>NUCLEOTIDE SEQUENCE [LARGE SCALE GENOMIC DNA]</scope>
    <source>
        <strain evidence="1 2">MAFF 305040</strain>
    </source>
</reference>
<sequence length="186" mass="20957">MQPTPHIQLLDLPDELLLQIFGYLAPSRLTAKSAQTHLALGLNTRLLGIARDSLFATACLRIEMTLSDFFGYLETIQGFGRLVDQGLELRCRWAFIRDSMVGHRLRYLKVCIRVSRYAHDELKSHVSNAVKGFRQLAGLNVKIHNMDLPSADFADLLSDLRSSLRNTLAHATTLRVRGVRRGGMIE</sequence>
<dbReference type="RefSeq" id="XP_044657009.1">
    <property type="nucleotide sequence ID" value="XM_044801074.1"/>
</dbReference>
<gene>
    <name evidence="1" type="ORF">CKM354_000578600</name>
</gene>
<name>A0A9P3CFZ0_9PEZI</name>
<proteinExistence type="predicted"/>